<evidence type="ECO:0000256" key="2">
    <source>
        <dbReference type="ARBA" id="ARBA00023015"/>
    </source>
</evidence>
<evidence type="ECO:0000256" key="4">
    <source>
        <dbReference type="ARBA" id="ARBA00023163"/>
    </source>
</evidence>
<dbReference type="Pfam" id="PF03466">
    <property type="entry name" value="LysR_substrate"/>
    <property type="match status" value="1"/>
</dbReference>
<evidence type="ECO:0000259" key="5">
    <source>
        <dbReference type="PROSITE" id="PS50931"/>
    </source>
</evidence>
<dbReference type="Gene3D" id="3.40.190.290">
    <property type="match status" value="1"/>
</dbReference>
<feature type="domain" description="HTH lysR-type" evidence="5">
    <location>
        <begin position="12"/>
        <end position="69"/>
    </location>
</feature>
<dbReference type="Proteomes" id="UP000182902">
    <property type="component" value="Unassembled WGS sequence"/>
</dbReference>
<protein>
    <submittedName>
        <fullName evidence="6">DNA-binding transcriptional regulator, LysR family</fullName>
    </submittedName>
</protein>
<dbReference type="EMBL" id="FNOX01000014">
    <property type="protein sequence ID" value="SDZ62254.1"/>
    <property type="molecule type" value="Genomic_DNA"/>
</dbReference>
<dbReference type="SUPFAM" id="SSF46785">
    <property type="entry name" value="Winged helix' DNA-binding domain"/>
    <property type="match status" value="1"/>
</dbReference>
<dbReference type="InterPro" id="IPR005119">
    <property type="entry name" value="LysR_subst-bd"/>
</dbReference>
<dbReference type="GO" id="GO:0003700">
    <property type="term" value="F:DNA-binding transcription factor activity"/>
    <property type="evidence" value="ECO:0007669"/>
    <property type="project" value="InterPro"/>
</dbReference>
<dbReference type="InterPro" id="IPR036388">
    <property type="entry name" value="WH-like_DNA-bd_sf"/>
</dbReference>
<sequence>MNTPSVPPLHDIDLKHWRLFKAVVECGGLSAAEEATGMGISAISRQLSDLESRFGSQLCHRGRSGFQLTEEGHVAYTAVLRLLDSIDEFRDTLASSKAEVKGDLSLWLIDHCTFTPSNPIATALKHFRRDYPLVNLSVGVAPPDAVERAVAEKKAGVGVTICKSDLPALSYQVIGSEASALYCGRDHDAFGKSEAQARRIVEQSGQYVRRGYLVQDTAPASFLQSAVTLAHHVEGTVQLLLSGGFVGIVPDHIAQPWVDSGALFRLPLQEFIVERPVFVVSRESQGANRTASLMLEAIIRSFQEAGG</sequence>
<dbReference type="PROSITE" id="PS50931">
    <property type="entry name" value="HTH_LYSR"/>
    <property type="match status" value="1"/>
</dbReference>
<dbReference type="InterPro" id="IPR036390">
    <property type="entry name" value="WH_DNA-bd_sf"/>
</dbReference>
<proteinExistence type="inferred from homology"/>
<dbReference type="AlphaFoldDB" id="A0A1H3UIP2"/>
<evidence type="ECO:0000313" key="6">
    <source>
        <dbReference type="EMBL" id="SDZ62254.1"/>
    </source>
</evidence>
<evidence type="ECO:0000256" key="1">
    <source>
        <dbReference type="ARBA" id="ARBA00009437"/>
    </source>
</evidence>
<dbReference type="GO" id="GO:0000976">
    <property type="term" value="F:transcription cis-regulatory region binding"/>
    <property type="evidence" value="ECO:0007669"/>
    <property type="project" value="TreeGrafter"/>
</dbReference>
<organism evidence="6 7">
    <name type="scientific">Pseudomonas salomonii</name>
    <dbReference type="NCBI Taxonomy" id="191391"/>
    <lineage>
        <taxon>Bacteria</taxon>
        <taxon>Pseudomonadati</taxon>
        <taxon>Pseudomonadota</taxon>
        <taxon>Gammaproteobacteria</taxon>
        <taxon>Pseudomonadales</taxon>
        <taxon>Pseudomonadaceae</taxon>
        <taxon>Pseudomonas</taxon>
    </lineage>
</organism>
<name>A0A1H3UIP2_9PSED</name>
<dbReference type="InterPro" id="IPR000847">
    <property type="entry name" value="LysR_HTH_N"/>
</dbReference>
<dbReference type="PANTHER" id="PTHR30126">
    <property type="entry name" value="HTH-TYPE TRANSCRIPTIONAL REGULATOR"/>
    <property type="match status" value="1"/>
</dbReference>
<accession>A0A1H3UIP2</accession>
<dbReference type="PANTHER" id="PTHR30126:SF98">
    <property type="entry name" value="HTH-TYPE TRANSCRIPTIONAL ACTIVATOR BAUR"/>
    <property type="match status" value="1"/>
</dbReference>
<dbReference type="RefSeq" id="WP_083269384.1">
    <property type="nucleotide sequence ID" value="NZ_FNOX01000014.1"/>
</dbReference>
<comment type="similarity">
    <text evidence="1">Belongs to the LysR transcriptional regulatory family.</text>
</comment>
<keyword evidence="2" id="KW-0805">Transcription regulation</keyword>
<dbReference type="SUPFAM" id="SSF53850">
    <property type="entry name" value="Periplasmic binding protein-like II"/>
    <property type="match status" value="1"/>
</dbReference>
<evidence type="ECO:0000256" key="3">
    <source>
        <dbReference type="ARBA" id="ARBA00023125"/>
    </source>
</evidence>
<evidence type="ECO:0000313" key="7">
    <source>
        <dbReference type="Proteomes" id="UP000182902"/>
    </source>
</evidence>
<keyword evidence="4" id="KW-0804">Transcription</keyword>
<reference evidence="6 7" key="1">
    <citation type="submission" date="2016-10" db="EMBL/GenBank/DDBJ databases">
        <authorList>
            <person name="de Groot N.N."/>
        </authorList>
    </citation>
    <scope>NUCLEOTIDE SEQUENCE [LARGE SCALE GENOMIC DNA]</scope>
    <source>
        <strain evidence="6 7">ICMP 14252</strain>
    </source>
</reference>
<keyword evidence="3 6" id="KW-0238">DNA-binding</keyword>
<dbReference type="Gene3D" id="1.10.10.10">
    <property type="entry name" value="Winged helix-like DNA-binding domain superfamily/Winged helix DNA-binding domain"/>
    <property type="match status" value="1"/>
</dbReference>
<gene>
    <name evidence="6" type="ORF">SAMN05216247_114102</name>
</gene>
<dbReference type="Pfam" id="PF00126">
    <property type="entry name" value="HTH_1"/>
    <property type="match status" value="1"/>
</dbReference>